<feature type="non-terminal residue" evidence="1">
    <location>
        <position position="52"/>
    </location>
</feature>
<evidence type="ECO:0000313" key="1">
    <source>
        <dbReference type="EMBL" id="SVD84044.1"/>
    </source>
</evidence>
<dbReference type="AlphaFoldDB" id="A0A382YLF3"/>
<reference evidence="1" key="1">
    <citation type="submission" date="2018-05" db="EMBL/GenBank/DDBJ databases">
        <authorList>
            <person name="Lanie J.A."/>
            <person name="Ng W.-L."/>
            <person name="Kazmierczak K.M."/>
            <person name="Andrzejewski T.M."/>
            <person name="Davidsen T.M."/>
            <person name="Wayne K.J."/>
            <person name="Tettelin H."/>
            <person name="Glass J.I."/>
            <person name="Rusch D."/>
            <person name="Podicherti R."/>
            <person name="Tsui H.-C.T."/>
            <person name="Winkler M.E."/>
        </authorList>
    </citation>
    <scope>NUCLEOTIDE SEQUENCE</scope>
</reference>
<dbReference type="EMBL" id="UINC01176762">
    <property type="protein sequence ID" value="SVD84044.1"/>
    <property type="molecule type" value="Genomic_DNA"/>
</dbReference>
<gene>
    <name evidence="1" type="ORF">METZ01_LOCUS436898</name>
</gene>
<proteinExistence type="predicted"/>
<organism evidence="1">
    <name type="scientific">marine metagenome</name>
    <dbReference type="NCBI Taxonomy" id="408172"/>
    <lineage>
        <taxon>unclassified sequences</taxon>
        <taxon>metagenomes</taxon>
        <taxon>ecological metagenomes</taxon>
    </lineage>
</organism>
<sequence length="52" mass="5898">MWQFVRQRSRGLCLFFSALGYCLLPGCKSPDITPVVLRVMTYNIHHAEGLDG</sequence>
<name>A0A382YLF3_9ZZZZ</name>
<accession>A0A382YLF3</accession>
<protein>
    <submittedName>
        <fullName evidence="1">Uncharacterized protein</fullName>
    </submittedName>
</protein>